<evidence type="ECO:0000313" key="3">
    <source>
        <dbReference type="Proteomes" id="UP000233769"/>
    </source>
</evidence>
<proteinExistence type="predicted"/>
<evidence type="ECO:0000313" key="2">
    <source>
        <dbReference type="EMBL" id="SOR26783.1"/>
    </source>
</evidence>
<organism evidence="2 3">
    <name type="scientific">Methylorubrum extorquens</name>
    <name type="common">Methylobacterium dichloromethanicum</name>
    <name type="synonym">Methylobacterium extorquens</name>
    <dbReference type="NCBI Taxonomy" id="408"/>
    <lineage>
        <taxon>Bacteria</taxon>
        <taxon>Pseudomonadati</taxon>
        <taxon>Pseudomonadota</taxon>
        <taxon>Alphaproteobacteria</taxon>
        <taxon>Hyphomicrobiales</taxon>
        <taxon>Methylobacteriaceae</taxon>
        <taxon>Methylorubrum</taxon>
    </lineage>
</organism>
<gene>
    <name evidence="2" type="ORF">TK0001_0181</name>
</gene>
<protein>
    <submittedName>
        <fullName evidence="2">Uncharacterized protein</fullName>
    </submittedName>
</protein>
<dbReference type="EMBL" id="LT962688">
    <property type="protein sequence ID" value="SOR26783.1"/>
    <property type="molecule type" value="Genomic_DNA"/>
</dbReference>
<name>A0A2N9AHF8_METEX</name>
<feature type="region of interest" description="Disordered" evidence="1">
    <location>
        <begin position="105"/>
        <end position="126"/>
    </location>
</feature>
<dbReference type="Proteomes" id="UP000233769">
    <property type="component" value="Chromosome tk0001"/>
</dbReference>
<evidence type="ECO:0000256" key="1">
    <source>
        <dbReference type="SAM" id="MobiDB-lite"/>
    </source>
</evidence>
<reference evidence="3" key="1">
    <citation type="submission" date="2017-10" db="EMBL/GenBank/DDBJ databases">
        <authorList>
            <person name="Regsiter A."/>
            <person name="William W."/>
        </authorList>
    </citation>
    <scope>NUCLEOTIDE SEQUENCE [LARGE SCALE GENOMIC DNA]</scope>
</reference>
<sequence length="126" mass="13999">MTSISLGQPANFWAASKKLRCHPIVARRPLKRHLVPHLAWHLSERREGDRLSLVELAATTTQEGGRARRPSLFDAILRDLLRDLTIAARVDAPLAELPEPIAHEGHGAVPLIPRHDPYPLEGQHVG</sequence>
<accession>A0A2N9AHF8</accession>
<dbReference type="AlphaFoldDB" id="A0A2N9AHF8"/>